<feature type="domain" description="RNA polymerase beta subunit protrusion" evidence="12">
    <location>
        <begin position="19"/>
        <end position="419"/>
    </location>
</feature>
<dbReference type="InterPro" id="IPR007642">
    <property type="entry name" value="RNA_pol_Rpb2_2"/>
</dbReference>
<dbReference type="InterPro" id="IPR007645">
    <property type="entry name" value="RNA_pol_Rpb2_3"/>
</dbReference>
<dbReference type="Gene3D" id="2.40.50.150">
    <property type="match status" value="1"/>
</dbReference>
<accession>A0A6C0C732</accession>
<protein>
    <recommendedName>
        <fullName evidence="2">DNA-directed RNA polymerase</fullName>
        <ecNumber evidence="2">2.7.7.6</ecNumber>
    </recommendedName>
</protein>
<evidence type="ECO:0000259" key="9">
    <source>
        <dbReference type="Pfam" id="PF00562"/>
    </source>
</evidence>
<dbReference type="GO" id="GO:0003677">
    <property type="term" value="F:DNA binding"/>
    <property type="evidence" value="ECO:0007669"/>
    <property type="project" value="InterPro"/>
</dbReference>
<dbReference type="AlphaFoldDB" id="A0A6C0C732"/>
<dbReference type="GO" id="GO:0000428">
    <property type="term" value="C:DNA-directed RNA polymerase complex"/>
    <property type="evidence" value="ECO:0007669"/>
    <property type="project" value="UniProtKB-KW"/>
</dbReference>
<feature type="domain" description="RNA polymerase Rpb2" evidence="13">
    <location>
        <begin position="447"/>
        <end position="511"/>
    </location>
</feature>
<feature type="domain" description="RNA polymerase Rpb2" evidence="14">
    <location>
        <begin position="547"/>
        <end position="607"/>
    </location>
</feature>
<dbReference type="InterPro" id="IPR007641">
    <property type="entry name" value="RNA_pol_Rpb2_7"/>
</dbReference>
<dbReference type="GO" id="GO:0006351">
    <property type="term" value="P:DNA-templated transcription"/>
    <property type="evidence" value="ECO:0007669"/>
    <property type="project" value="InterPro"/>
</dbReference>
<dbReference type="Gene3D" id="2.40.270.10">
    <property type="entry name" value="DNA-directed RNA polymerase, subunit 2, domain 6"/>
    <property type="match status" value="1"/>
</dbReference>
<dbReference type="Pfam" id="PF04566">
    <property type="entry name" value="RNA_pol_Rpb2_4"/>
    <property type="match status" value="1"/>
</dbReference>
<evidence type="ECO:0000256" key="3">
    <source>
        <dbReference type="ARBA" id="ARBA00022478"/>
    </source>
</evidence>
<keyword evidence="4" id="KW-0808">Transferase</keyword>
<name>A0A6C0C732_9ZZZZ</name>
<comment type="similarity">
    <text evidence="1">Belongs to the RNA polymerase beta chain family.</text>
</comment>
<evidence type="ECO:0000259" key="13">
    <source>
        <dbReference type="Pfam" id="PF04565"/>
    </source>
</evidence>
<dbReference type="InterPro" id="IPR015712">
    <property type="entry name" value="DNA-dir_RNA_pol_su2"/>
</dbReference>
<feature type="domain" description="RNA polymerase Rpb2" evidence="11">
    <location>
        <begin position="208"/>
        <end position="363"/>
    </location>
</feature>
<dbReference type="FunFam" id="3.90.1800.10:FF:000002">
    <property type="entry name" value="DNA-directed RNA polymerase subunit beta"/>
    <property type="match status" value="1"/>
</dbReference>
<evidence type="ECO:0000259" key="10">
    <source>
        <dbReference type="Pfam" id="PF04560"/>
    </source>
</evidence>
<evidence type="ECO:0000256" key="4">
    <source>
        <dbReference type="ARBA" id="ARBA00022679"/>
    </source>
</evidence>
<evidence type="ECO:0000256" key="5">
    <source>
        <dbReference type="ARBA" id="ARBA00022695"/>
    </source>
</evidence>
<keyword evidence="8" id="KW-0804">Transcription</keyword>
<dbReference type="SUPFAM" id="SSF64484">
    <property type="entry name" value="beta and beta-prime subunits of DNA dependent RNA-polymerase"/>
    <property type="match status" value="1"/>
</dbReference>
<dbReference type="PROSITE" id="PS01166">
    <property type="entry name" value="RNA_POL_BETA"/>
    <property type="match status" value="1"/>
</dbReference>
<evidence type="ECO:0000256" key="7">
    <source>
        <dbReference type="ARBA" id="ARBA00022833"/>
    </source>
</evidence>
<dbReference type="InterPro" id="IPR037033">
    <property type="entry name" value="DNA-dir_RNAP_su2_hyb_sf"/>
</dbReference>
<dbReference type="Pfam" id="PF00562">
    <property type="entry name" value="RNA_pol_Rpb2_6"/>
    <property type="match status" value="1"/>
</dbReference>
<dbReference type="EMBL" id="MN739345">
    <property type="protein sequence ID" value="QHS99609.1"/>
    <property type="molecule type" value="Genomic_DNA"/>
</dbReference>
<dbReference type="GO" id="GO:0032549">
    <property type="term" value="F:ribonucleoside binding"/>
    <property type="evidence" value="ECO:0007669"/>
    <property type="project" value="InterPro"/>
</dbReference>
<dbReference type="PANTHER" id="PTHR20856">
    <property type="entry name" value="DNA-DIRECTED RNA POLYMERASE I SUBUNIT 2"/>
    <property type="match status" value="1"/>
</dbReference>
<evidence type="ECO:0000256" key="1">
    <source>
        <dbReference type="ARBA" id="ARBA00006835"/>
    </source>
</evidence>
<dbReference type="Pfam" id="PF04560">
    <property type="entry name" value="RNA_pol_Rpb2_7"/>
    <property type="match status" value="1"/>
</dbReference>
<feature type="domain" description="DNA-directed RNA polymerase subunit 2 hybrid-binding" evidence="9">
    <location>
        <begin position="684"/>
        <end position="1048"/>
    </location>
</feature>
<dbReference type="Gene3D" id="3.90.1100.10">
    <property type="match status" value="2"/>
</dbReference>
<dbReference type="InterPro" id="IPR007646">
    <property type="entry name" value="RNA_pol_Rpb2_4"/>
</dbReference>
<dbReference type="InterPro" id="IPR007644">
    <property type="entry name" value="RNA_pol_bsu_protrusion"/>
</dbReference>
<organism evidence="15">
    <name type="scientific">viral metagenome</name>
    <dbReference type="NCBI Taxonomy" id="1070528"/>
    <lineage>
        <taxon>unclassified sequences</taxon>
        <taxon>metagenomes</taxon>
        <taxon>organismal metagenomes</taxon>
    </lineage>
</organism>
<dbReference type="GO" id="GO:0046872">
    <property type="term" value="F:metal ion binding"/>
    <property type="evidence" value="ECO:0007669"/>
    <property type="project" value="UniProtKB-KW"/>
</dbReference>
<evidence type="ECO:0000313" key="15">
    <source>
        <dbReference type="EMBL" id="QHS99609.1"/>
    </source>
</evidence>
<dbReference type="Gene3D" id="3.90.1800.10">
    <property type="entry name" value="RNA polymerase alpha subunit dimerisation domain"/>
    <property type="match status" value="1"/>
</dbReference>
<evidence type="ECO:0000256" key="2">
    <source>
        <dbReference type="ARBA" id="ARBA00012418"/>
    </source>
</evidence>
<keyword evidence="7" id="KW-0862">Zinc</keyword>
<dbReference type="Pfam" id="PF04561">
    <property type="entry name" value="RNA_pol_Rpb2_2"/>
    <property type="match status" value="1"/>
</dbReference>
<reference evidence="15" key="1">
    <citation type="journal article" date="2020" name="Nature">
        <title>Giant virus diversity and host interactions through global metagenomics.</title>
        <authorList>
            <person name="Schulz F."/>
            <person name="Roux S."/>
            <person name="Paez-Espino D."/>
            <person name="Jungbluth S."/>
            <person name="Walsh D.A."/>
            <person name="Denef V.J."/>
            <person name="McMahon K.D."/>
            <person name="Konstantinidis K.T."/>
            <person name="Eloe-Fadrosh E.A."/>
            <person name="Kyrpides N.C."/>
            <person name="Woyke T."/>
        </authorList>
    </citation>
    <scope>NUCLEOTIDE SEQUENCE</scope>
    <source>
        <strain evidence="15">GVMAG-M-3300020187-37</strain>
    </source>
</reference>
<dbReference type="GO" id="GO:0003899">
    <property type="term" value="F:DNA-directed RNA polymerase activity"/>
    <property type="evidence" value="ECO:0007669"/>
    <property type="project" value="UniProtKB-EC"/>
</dbReference>
<feature type="domain" description="RNA polymerase Rpb2" evidence="10">
    <location>
        <begin position="1051"/>
        <end position="1140"/>
    </location>
</feature>
<evidence type="ECO:0000259" key="14">
    <source>
        <dbReference type="Pfam" id="PF04566"/>
    </source>
</evidence>
<evidence type="ECO:0000256" key="6">
    <source>
        <dbReference type="ARBA" id="ARBA00022723"/>
    </source>
</evidence>
<keyword evidence="5" id="KW-0548">Nucleotidyltransferase</keyword>
<proteinExistence type="inferred from homology"/>
<evidence type="ECO:0000259" key="11">
    <source>
        <dbReference type="Pfam" id="PF04561"/>
    </source>
</evidence>
<keyword evidence="6" id="KW-0479">Metal-binding</keyword>
<dbReference type="EC" id="2.7.7.6" evidence="2"/>
<dbReference type="InterPro" id="IPR007120">
    <property type="entry name" value="DNA-dir_RNAP_su2_dom"/>
</dbReference>
<dbReference type="CDD" id="cd00653">
    <property type="entry name" value="RNA_pol_B_RPB2"/>
    <property type="match status" value="1"/>
</dbReference>
<evidence type="ECO:0000256" key="8">
    <source>
        <dbReference type="ARBA" id="ARBA00023163"/>
    </source>
</evidence>
<keyword evidence="3" id="KW-0240">DNA-directed RNA polymerase</keyword>
<dbReference type="InterPro" id="IPR007121">
    <property type="entry name" value="RNA_pol_bsu_CS"/>
</dbReference>
<dbReference type="Pfam" id="PF04565">
    <property type="entry name" value="RNA_pol_Rpb2_3"/>
    <property type="match status" value="1"/>
</dbReference>
<dbReference type="InterPro" id="IPR014724">
    <property type="entry name" value="RNA_pol_RPB2_OB-fold"/>
</dbReference>
<sequence length="1142" mass="132009">MDLNIDAIIKCYFNQKNILVNHQLKSYNEFIEKILPNIISNYFPIQMNFESDKVKKIIINISNVNIGKPFTTENDGYSNLMKPNEARLRNYSYLASIIVDFESTIYINENDIEIELEKKIIKNILIGSIPILLRSKYCTLNDTLYNDECEYDYGGYSIINGNEKVIISQERKVYNIPQVFQNNKATTKYRYVCEITTVKEEDYYMPRMSSIKITKKENIYENHLRVSLPHLKQEIPLFILFKALGCLNDKDIVYYIIDNDGSKLDKQLIKILHLSIEEGSSINTEFEAIEYISKYINNSIYSLSEEKKIKYIREHVLKDYLTHLNSDLSKLYFTGYMVNKLLKCYLKIIDFDDRDSYLNKRIDCIGPLLGSLTHQCFNKITKDVKNYITKEINSGIWNISKNYNDIINEINIHKIIKSNYIENSLKSSMATGNWGLKMNVNKQGVSQVLNRLSYLSTLSHIRRVQTPNSDNGKLIPPRKLHATAWGYMCPSETPEGQSVGIVKNLSMTCEITNKVSSKSIREIINKYIITFNEFNIYRMDKNNFIKIFINGEWIGFTSNYRYLINDFKYYRNMGLIHIHSSISMNNINRIIYIFTDGGRVIRPLLKVKHNKLIYNKIHHNKIINGEYKWKDLVISINNNTLCPIEYIDVYESQNILCATRPEEITDKTYSHTEIHPSLILGLLTSCIPFPHHNQAPRNTYQSAMGKQAVGVPTTKFQLRYDTFTNILSYPQKPLVDTKISSYLNLNRLPSGINVVIAIATWTGYNQEDSVIFNRNALNRGLFNSTFYRTYKDEEKKNQISGEEEKFMRTDKSNLLFPKPYNYEKINGNGFIDKNIPVDDNDIIIGKVIPNKNKDEKYKYIDSSTSVRKNEKGFTDSRYVNNNSEGYKICKVKIREHRYPNIGDKVSSRHGQKGTIGMIYEQEDMPFTKDGIVPDIIINPHAVPSRMTIAQLFETILGKACCMTGNLGNGTAFDKVNVKNIENILTHYNFDKHGNDILYNGKTGEQIHTSIFMGTTYYQRLKHMSSDKIHSRSTGPIVSATRQPSEGRASYGGLRFGEMERDCMIAHGASHFLYERMIKLSDDFSVFICNKCGLIASANKEKNIYECKSCNNYSNIHKVNIPYSCKLLMQELQTMSIAPRFNV</sequence>
<dbReference type="Pfam" id="PF04563">
    <property type="entry name" value="RNA_pol_Rpb2_1"/>
    <property type="match status" value="1"/>
</dbReference>
<evidence type="ECO:0000259" key="12">
    <source>
        <dbReference type="Pfam" id="PF04563"/>
    </source>
</evidence>